<feature type="domain" description="Peptidase S9A N-terminal" evidence="7">
    <location>
        <begin position="8"/>
        <end position="117"/>
    </location>
</feature>
<dbReference type="GO" id="GO:0005829">
    <property type="term" value="C:cytosol"/>
    <property type="evidence" value="ECO:0007669"/>
    <property type="project" value="TreeGrafter"/>
</dbReference>
<dbReference type="Gene3D" id="3.40.50.1820">
    <property type="entry name" value="alpha/beta hydrolase"/>
    <property type="match status" value="2"/>
</dbReference>
<dbReference type="InterPro" id="IPR029058">
    <property type="entry name" value="AB_hydrolase_fold"/>
</dbReference>
<feature type="domain" description="Peptidase S9 prolyl oligopeptidase catalytic" evidence="6">
    <location>
        <begin position="599"/>
        <end position="698"/>
    </location>
</feature>
<comment type="caution">
    <text evidence="8">The sequence shown here is derived from an EMBL/GenBank/DDBJ whole genome shotgun (WGS) entry which is preliminary data.</text>
</comment>
<keyword evidence="2 5" id="KW-0645">Protease</keyword>
<name>K0RBX5_THAOC</name>
<evidence type="ECO:0000256" key="3">
    <source>
        <dbReference type="ARBA" id="ARBA00022801"/>
    </source>
</evidence>
<keyword evidence="4 5" id="KW-0720">Serine protease</keyword>
<evidence type="ECO:0000313" key="9">
    <source>
        <dbReference type="Proteomes" id="UP000266841"/>
    </source>
</evidence>
<accession>K0RBX5</accession>
<evidence type="ECO:0000256" key="4">
    <source>
        <dbReference type="ARBA" id="ARBA00022825"/>
    </source>
</evidence>
<dbReference type="PRINTS" id="PR00862">
    <property type="entry name" value="PROLIGOPTASE"/>
</dbReference>
<dbReference type="GO" id="GO:0006508">
    <property type="term" value="P:proteolysis"/>
    <property type="evidence" value="ECO:0007669"/>
    <property type="project" value="UniProtKB-KW"/>
</dbReference>
<dbReference type="AlphaFoldDB" id="K0RBX5"/>
<dbReference type="EMBL" id="AGNL01050228">
    <property type="protein sequence ID" value="EJK44057.1"/>
    <property type="molecule type" value="Genomic_DNA"/>
</dbReference>
<dbReference type="Pfam" id="PF00326">
    <property type="entry name" value="Peptidase_S9"/>
    <property type="match status" value="2"/>
</dbReference>
<dbReference type="eggNOG" id="KOG2237">
    <property type="taxonomic scope" value="Eukaryota"/>
</dbReference>
<dbReference type="PANTHER" id="PTHR42881">
    <property type="entry name" value="PROLYL ENDOPEPTIDASE"/>
    <property type="match status" value="1"/>
</dbReference>
<dbReference type="GO" id="GO:0004252">
    <property type="term" value="F:serine-type endopeptidase activity"/>
    <property type="evidence" value="ECO:0007669"/>
    <property type="project" value="UniProtKB-UniRule"/>
</dbReference>
<dbReference type="Gene3D" id="2.130.10.120">
    <property type="entry name" value="Prolyl oligopeptidase, N-terminal domain"/>
    <property type="match status" value="1"/>
</dbReference>
<dbReference type="GO" id="GO:0070012">
    <property type="term" value="F:oligopeptidase activity"/>
    <property type="evidence" value="ECO:0007669"/>
    <property type="project" value="TreeGrafter"/>
</dbReference>
<dbReference type="OMA" id="NAVVCQV"/>
<evidence type="ECO:0000256" key="5">
    <source>
        <dbReference type="RuleBase" id="RU368024"/>
    </source>
</evidence>
<sequence length="703" mass="78169">MSAASSEEDPYLWLEEVESEESLAFAKKSNEHCLAELGDPARTETYKRVLTALESDDRIPYARVLGYTEEGEPLLYNFWKDGDNPKGIWRKTTLSSYESASTQWTTVLDLDELGKKDGISWVWKGYVPLPRSLDEKSGYVKATETSPAQGRVTRVLLNLSRGGADATYLKEFDLLTETFVDAAGDDQGFALPEGKTRARYKSRDVLLVGADTGEGSLTSSGYPRTCREWKRGTKIEDAPLVFEGEETDVSCGQYFYDEMHREGGDVYTVQSRSVTFYESVYNVQKGEDGEFVKLAIPATTQPSFFGRWMLLHVKSKWLPEDNGSVSETFETGSFIYVDADAFLEFSRSKAEGKEPSKLEYHVLFEPSVTTSYNGYSATKNYLILYSLDNVKEKMEFYKIGDGGGPFVKTGGDEEGQIRSVSASAIDSKDSDLLWLTTSGYTQPSTLALADASKNGAIVKGLKSLPDMYDAKGLQVTQHFATSKDGTKIPYFMISKKDLVLDGMNPTLLYGYGGFEISLGPRYATTVGISWLERGGVYVEANIRGGGEYGPDWHQSALKANRNKCYEDFIAVGEHLVASKVCTPKTLACRGGSNGGLLTEYGDPDTDDWDFLKAYSPYHNIDASQEKYPAVLLTTSTRDDRVHPAHARKFVKRLEELGEGRWPVYYYENIEGGHGGAADNKQQAFMTALAYDFFWGKLNSEKEA</sequence>
<dbReference type="InterPro" id="IPR001375">
    <property type="entry name" value="Peptidase_S9_cat"/>
</dbReference>
<dbReference type="SUPFAM" id="SSF53474">
    <property type="entry name" value="alpha/beta-Hydrolases"/>
    <property type="match status" value="1"/>
</dbReference>
<dbReference type="Pfam" id="PF02897">
    <property type="entry name" value="Peptidase_S9_N"/>
    <property type="match status" value="1"/>
</dbReference>
<dbReference type="OrthoDB" id="248387at2759"/>
<dbReference type="PANTHER" id="PTHR42881:SF13">
    <property type="entry name" value="PROLYL ENDOPEPTIDASE"/>
    <property type="match status" value="1"/>
</dbReference>
<organism evidence="8 9">
    <name type="scientific">Thalassiosira oceanica</name>
    <name type="common">Marine diatom</name>
    <dbReference type="NCBI Taxonomy" id="159749"/>
    <lineage>
        <taxon>Eukaryota</taxon>
        <taxon>Sar</taxon>
        <taxon>Stramenopiles</taxon>
        <taxon>Ochrophyta</taxon>
        <taxon>Bacillariophyta</taxon>
        <taxon>Coscinodiscophyceae</taxon>
        <taxon>Thalassiosirophycidae</taxon>
        <taxon>Thalassiosirales</taxon>
        <taxon>Thalassiosiraceae</taxon>
        <taxon>Thalassiosira</taxon>
    </lineage>
</organism>
<dbReference type="SUPFAM" id="SSF50993">
    <property type="entry name" value="Peptidase/esterase 'gauge' domain"/>
    <property type="match status" value="1"/>
</dbReference>
<keyword evidence="9" id="KW-1185">Reference proteome</keyword>
<evidence type="ECO:0000256" key="1">
    <source>
        <dbReference type="ARBA" id="ARBA00005228"/>
    </source>
</evidence>
<protein>
    <recommendedName>
        <fullName evidence="5">Prolyl endopeptidase</fullName>
        <ecNumber evidence="5">3.4.21.-</ecNumber>
    </recommendedName>
</protein>
<reference evidence="8 9" key="1">
    <citation type="journal article" date="2012" name="Genome Biol.">
        <title>Genome and low-iron response of an oceanic diatom adapted to chronic iron limitation.</title>
        <authorList>
            <person name="Lommer M."/>
            <person name="Specht M."/>
            <person name="Roy A.S."/>
            <person name="Kraemer L."/>
            <person name="Andreson R."/>
            <person name="Gutowska M.A."/>
            <person name="Wolf J."/>
            <person name="Bergner S.V."/>
            <person name="Schilhabel M.B."/>
            <person name="Klostermeier U.C."/>
            <person name="Beiko R.G."/>
            <person name="Rosenstiel P."/>
            <person name="Hippler M."/>
            <person name="Laroche J."/>
        </authorList>
    </citation>
    <scope>NUCLEOTIDE SEQUENCE [LARGE SCALE GENOMIC DNA]</scope>
    <source>
        <strain evidence="8 9">CCMP1005</strain>
    </source>
</reference>
<evidence type="ECO:0000313" key="8">
    <source>
        <dbReference type="EMBL" id="EJK44057.1"/>
    </source>
</evidence>
<dbReference type="InterPro" id="IPR023302">
    <property type="entry name" value="Pept_S9A_N"/>
</dbReference>
<comment type="similarity">
    <text evidence="1 5">Belongs to the peptidase S9A family.</text>
</comment>
<feature type="domain" description="Peptidase S9 prolyl oligopeptidase catalytic" evidence="6">
    <location>
        <begin position="528"/>
        <end position="598"/>
    </location>
</feature>
<evidence type="ECO:0000259" key="7">
    <source>
        <dbReference type="Pfam" id="PF02897"/>
    </source>
</evidence>
<dbReference type="InterPro" id="IPR002470">
    <property type="entry name" value="Peptidase_S9A"/>
</dbReference>
<gene>
    <name evidence="8" type="ORF">THAOC_37440</name>
</gene>
<keyword evidence="3 5" id="KW-0378">Hydrolase</keyword>
<dbReference type="EC" id="3.4.21.-" evidence="5"/>
<evidence type="ECO:0000259" key="6">
    <source>
        <dbReference type="Pfam" id="PF00326"/>
    </source>
</evidence>
<proteinExistence type="inferred from homology"/>
<dbReference type="InterPro" id="IPR051167">
    <property type="entry name" value="Prolyl_oligopep/macrocyclase"/>
</dbReference>
<dbReference type="Proteomes" id="UP000266841">
    <property type="component" value="Unassembled WGS sequence"/>
</dbReference>
<evidence type="ECO:0000256" key="2">
    <source>
        <dbReference type="ARBA" id="ARBA00022670"/>
    </source>
</evidence>